<accession>A0A6N2KNN2</accession>
<feature type="region of interest" description="Disordered" evidence="1">
    <location>
        <begin position="130"/>
        <end position="170"/>
    </location>
</feature>
<sequence>MGWMGHESQAPPLNSKKRKQFAPILKHRRSEPVVNYWNGSAVFLLDGKDKSEKDNQVEKQEFYDGGSGKNPRGGEGGGDDGSGESEDEGLFGIIDETMQYVYIISGEELARLGKDYIKFLFGKRQECSFEENHEQVGKGSSSRGMRRRKIPFGLTAQKSARRSSGPSVII</sequence>
<dbReference type="GO" id="GO:0009507">
    <property type="term" value="C:chloroplast"/>
    <property type="evidence" value="ECO:0007669"/>
    <property type="project" value="TreeGrafter"/>
</dbReference>
<feature type="compositionally biased region" description="Polar residues" evidence="1">
    <location>
        <begin position="156"/>
        <end position="170"/>
    </location>
</feature>
<dbReference type="EMBL" id="CAADRP010000591">
    <property type="protein sequence ID" value="VFU30225.1"/>
    <property type="molecule type" value="Genomic_DNA"/>
</dbReference>
<feature type="region of interest" description="Disordered" evidence="1">
    <location>
        <begin position="1"/>
        <end position="20"/>
    </location>
</feature>
<feature type="compositionally biased region" description="Basic and acidic residues" evidence="1">
    <location>
        <begin position="48"/>
        <end position="62"/>
    </location>
</feature>
<protein>
    <submittedName>
        <fullName evidence="2">Uncharacterized protein</fullName>
    </submittedName>
</protein>
<dbReference type="AlphaFoldDB" id="A0A6N2KNN2"/>
<feature type="region of interest" description="Disordered" evidence="1">
    <location>
        <begin position="48"/>
        <end position="89"/>
    </location>
</feature>
<reference evidence="2" key="1">
    <citation type="submission" date="2019-03" db="EMBL/GenBank/DDBJ databases">
        <authorList>
            <person name="Mank J."/>
            <person name="Almeida P."/>
        </authorList>
    </citation>
    <scope>NUCLEOTIDE SEQUENCE</scope>
    <source>
        <strain evidence="2">78183</strain>
    </source>
</reference>
<dbReference type="PANTHER" id="PTHR35483:SF1">
    <property type="entry name" value="GLYCINE-RICH PROTEIN-RELATED"/>
    <property type="match status" value="1"/>
</dbReference>
<gene>
    <name evidence="2" type="ORF">SVIM_LOCUS115405</name>
</gene>
<organism evidence="2">
    <name type="scientific">Salix viminalis</name>
    <name type="common">Common osier</name>
    <name type="synonym">Basket willow</name>
    <dbReference type="NCBI Taxonomy" id="40686"/>
    <lineage>
        <taxon>Eukaryota</taxon>
        <taxon>Viridiplantae</taxon>
        <taxon>Streptophyta</taxon>
        <taxon>Embryophyta</taxon>
        <taxon>Tracheophyta</taxon>
        <taxon>Spermatophyta</taxon>
        <taxon>Magnoliopsida</taxon>
        <taxon>eudicotyledons</taxon>
        <taxon>Gunneridae</taxon>
        <taxon>Pentapetalae</taxon>
        <taxon>rosids</taxon>
        <taxon>fabids</taxon>
        <taxon>Malpighiales</taxon>
        <taxon>Salicaceae</taxon>
        <taxon>Saliceae</taxon>
        <taxon>Salix</taxon>
    </lineage>
</organism>
<evidence type="ECO:0000256" key="1">
    <source>
        <dbReference type="SAM" id="MobiDB-lite"/>
    </source>
</evidence>
<feature type="compositionally biased region" description="Gly residues" evidence="1">
    <location>
        <begin position="65"/>
        <end position="76"/>
    </location>
</feature>
<name>A0A6N2KNN2_SALVM</name>
<proteinExistence type="predicted"/>
<evidence type="ECO:0000313" key="2">
    <source>
        <dbReference type="EMBL" id="VFU30225.1"/>
    </source>
</evidence>
<feature type="compositionally biased region" description="Acidic residues" evidence="1">
    <location>
        <begin position="77"/>
        <end position="89"/>
    </location>
</feature>
<dbReference type="PANTHER" id="PTHR35483">
    <property type="entry name" value="NUCLEUSENVELOPE PROTEIN"/>
    <property type="match status" value="1"/>
</dbReference>